<dbReference type="Pfam" id="PF14973">
    <property type="entry name" value="TINF2_N"/>
    <property type="match status" value="1"/>
</dbReference>
<dbReference type="GO" id="GO:0070187">
    <property type="term" value="C:shelterin complex"/>
    <property type="evidence" value="ECO:0007669"/>
    <property type="project" value="InterPro"/>
</dbReference>
<dbReference type="GO" id="GO:0042162">
    <property type="term" value="F:telomeric DNA binding"/>
    <property type="evidence" value="ECO:0007669"/>
    <property type="project" value="TreeGrafter"/>
</dbReference>
<dbReference type="Ensembl" id="ENSOKIT00005057181.1">
    <property type="protein sequence ID" value="ENSOKIP00005053924.1"/>
    <property type="gene ID" value="ENSOKIG00005023005.1"/>
</dbReference>
<dbReference type="InterPro" id="IPR039098">
    <property type="entry name" value="TINF2"/>
</dbReference>
<evidence type="ECO:0000313" key="3">
    <source>
        <dbReference type="Proteomes" id="UP000694557"/>
    </source>
</evidence>
<dbReference type="GO" id="GO:1904356">
    <property type="term" value="P:regulation of telomere maintenance via telomere lengthening"/>
    <property type="evidence" value="ECO:0007669"/>
    <property type="project" value="TreeGrafter"/>
</dbReference>
<dbReference type="PANTHER" id="PTHR15512">
    <property type="entry name" value="TERF1-INTERACTING NUCLEAR FACTOR 2"/>
    <property type="match status" value="1"/>
</dbReference>
<dbReference type="AlphaFoldDB" id="A0A8C7HDL7"/>
<dbReference type="PANTHER" id="PTHR15512:SF2">
    <property type="match status" value="1"/>
</dbReference>
<reference evidence="2" key="2">
    <citation type="submission" date="2025-09" db="UniProtKB">
        <authorList>
            <consortium name="Ensembl"/>
        </authorList>
    </citation>
    <scope>IDENTIFICATION</scope>
</reference>
<dbReference type="InterPro" id="IPR029400">
    <property type="entry name" value="TINF2_N"/>
</dbReference>
<evidence type="ECO:0000313" key="2">
    <source>
        <dbReference type="Ensembl" id="ENSOKIP00005053924.1"/>
    </source>
</evidence>
<evidence type="ECO:0000259" key="1">
    <source>
        <dbReference type="Pfam" id="PF14973"/>
    </source>
</evidence>
<feature type="domain" description="TERF1-interacting nuclear factor 2 N-terminal" evidence="1">
    <location>
        <begin position="16"/>
        <end position="61"/>
    </location>
</feature>
<dbReference type="Proteomes" id="UP000694557">
    <property type="component" value="Unassembled WGS sequence"/>
</dbReference>
<name>A0A8C7HDL7_ONCKI</name>
<organism evidence="2 3">
    <name type="scientific">Oncorhynchus kisutch</name>
    <name type="common">Coho salmon</name>
    <name type="synonym">Salmo kisutch</name>
    <dbReference type="NCBI Taxonomy" id="8019"/>
    <lineage>
        <taxon>Eukaryota</taxon>
        <taxon>Metazoa</taxon>
        <taxon>Chordata</taxon>
        <taxon>Craniata</taxon>
        <taxon>Vertebrata</taxon>
        <taxon>Euteleostomi</taxon>
        <taxon>Actinopterygii</taxon>
        <taxon>Neopterygii</taxon>
        <taxon>Teleostei</taxon>
        <taxon>Protacanthopterygii</taxon>
        <taxon>Salmoniformes</taxon>
        <taxon>Salmonidae</taxon>
        <taxon>Salmoninae</taxon>
        <taxon>Oncorhynchus</taxon>
    </lineage>
</organism>
<dbReference type="GO" id="GO:0016233">
    <property type="term" value="P:telomere capping"/>
    <property type="evidence" value="ECO:0007669"/>
    <property type="project" value="InterPro"/>
</dbReference>
<dbReference type="GeneTree" id="ENSGT00940000172707"/>
<reference evidence="2" key="1">
    <citation type="submission" date="2025-08" db="UniProtKB">
        <authorList>
            <consortium name="Ensembl"/>
        </authorList>
    </citation>
    <scope>IDENTIFICATION</scope>
</reference>
<protein>
    <recommendedName>
        <fullName evidence="1">TERF1-interacting nuclear factor 2 N-terminal domain-containing protein</fullName>
    </recommendedName>
</protein>
<accession>A0A8C7HDL7</accession>
<proteinExistence type="predicted"/>
<sequence length="81" mass="9310">SAPPEAKLMLLSAAMWQVAQQRDVRHYEKLEEFVTLVTEAIPELLSHRHRAQLILGLRARVRDESGGIGLFSWMESPEKRK</sequence>
<keyword evidence="3" id="KW-1185">Reference proteome</keyword>